<dbReference type="Proteomes" id="UP000887565">
    <property type="component" value="Unplaced"/>
</dbReference>
<dbReference type="Gene3D" id="3.30.60.30">
    <property type="match status" value="1"/>
</dbReference>
<protein>
    <submittedName>
        <fullName evidence="2">Kazal-like domain-containing protein</fullName>
    </submittedName>
</protein>
<evidence type="ECO:0000313" key="2">
    <source>
        <dbReference type="WBParaSite" id="nRc.2.0.1.t20841-RA"/>
    </source>
</evidence>
<accession>A0A915J359</accession>
<organism evidence="1 2">
    <name type="scientific">Romanomermis culicivorax</name>
    <name type="common">Nematode worm</name>
    <dbReference type="NCBI Taxonomy" id="13658"/>
    <lineage>
        <taxon>Eukaryota</taxon>
        <taxon>Metazoa</taxon>
        <taxon>Ecdysozoa</taxon>
        <taxon>Nematoda</taxon>
        <taxon>Enoplea</taxon>
        <taxon>Dorylaimia</taxon>
        <taxon>Mermithida</taxon>
        <taxon>Mermithoidea</taxon>
        <taxon>Mermithidae</taxon>
        <taxon>Romanomermis</taxon>
    </lineage>
</organism>
<dbReference type="AlphaFoldDB" id="A0A915J359"/>
<evidence type="ECO:0000313" key="1">
    <source>
        <dbReference type="Proteomes" id="UP000887565"/>
    </source>
</evidence>
<sequence length="77" mass="8485">MKTRMHPEIGSSGLCQTIFCDQNEECVLQANTTIAICVCKDSCQKFASATDKVCTKDGQIFDNICSMNLASCQKKQK</sequence>
<proteinExistence type="predicted"/>
<dbReference type="WBParaSite" id="nRc.2.0.1.t20841-RA">
    <property type="protein sequence ID" value="nRc.2.0.1.t20841-RA"/>
    <property type="gene ID" value="nRc.2.0.1.g20841"/>
</dbReference>
<dbReference type="InterPro" id="IPR036058">
    <property type="entry name" value="Kazal_dom_sf"/>
</dbReference>
<reference evidence="2" key="1">
    <citation type="submission" date="2022-11" db="UniProtKB">
        <authorList>
            <consortium name="WormBaseParasite"/>
        </authorList>
    </citation>
    <scope>IDENTIFICATION</scope>
</reference>
<dbReference type="SUPFAM" id="SSF100895">
    <property type="entry name" value="Kazal-type serine protease inhibitors"/>
    <property type="match status" value="1"/>
</dbReference>
<keyword evidence="1" id="KW-1185">Reference proteome</keyword>
<name>A0A915J359_ROMCU</name>